<dbReference type="EC" id="6.3.5.4" evidence="3"/>
<dbReference type="RefSeq" id="WP_093885602.1">
    <property type="nucleotide sequence ID" value="NZ_FOQY01000002.1"/>
</dbReference>
<feature type="site" description="Important for beta-aspartyl-AMP intermediate formation" evidence="9">
    <location>
        <position position="371"/>
    </location>
</feature>
<dbReference type="InterPro" id="IPR001962">
    <property type="entry name" value="Asn_synthase"/>
</dbReference>
<dbReference type="Gene3D" id="3.60.20.10">
    <property type="entry name" value="Glutamine Phosphoribosylpyrophosphate, subunit 1, domain 1"/>
    <property type="match status" value="1"/>
</dbReference>
<dbReference type="Proteomes" id="UP000199111">
    <property type="component" value="Unassembled WGS sequence"/>
</dbReference>
<evidence type="ECO:0000256" key="9">
    <source>
        <dbReference type="PIRSR" id="PIRSR001589-3"/>
    </source>
</evidence>
<dbReference type="Gene3D" id="3.40.50.620">
    <property type="entry name" value="HUPs"/>
    <property type="match status" value="1"/>
</dbReference>
<evidence type="ECO:0000256" key="8">
    <source>
        <dbReference type="PIRSR" id="PIRSR001589-2"/>
    </source>
</evidence>
<evidence type="ECO:0000259" key="10">
    <source>
        <dbReference type="PROSITE" id="PS51278"/>
    </source>
</evidence>
<dbReference type="SUPFAM" id="SSF52402">
    <property type="entry name" value="Adenine nucleotide alpha hydrolases-like"/>
    <property type="match status" value="1"/>
</dbReference>
<keyword evidence="6" id="KW-0061">Asparagine biosynthesis</keyword>
<evidence type="ECO:0000256" key="6">
    <source>
        <dbReference type="ARBA" id="ARBA00022888"/>
    </source>
</evidence>
<gene>
    <name evidence="11" type="ORF">SAMN05216275_102276</name>
</gene>
<keyword evidence="12" id="KW-1185">Reference proteome</keyword>
<dbReference type="GeneID" id="96296616"/>
<dbReference type="InterPro" id="IPR014729">
    <property type="entry name" value="Rossmann-like_a/b/a_fold"/>
</dbReference>
<reference evidence="12" key="1">
    <citation type="submission" date="2016-10" db="EMBL/GenBank/DDBJ databases">
        <authorList>
            <person name="Varghese N."/>
            <person name="Submissions S."/>
        </authorList>
    </citation>
    <scope>NUCLEOTIDE SEQUENCE [LARGE SCALE GENOMIC DNA]</scope>
    <source>
        <strain evidence="12">CGMCC 4.2126</strain>
    </source>
</reference>
<evidence type="ECO:0000313" key="12">
    <source>
        <dbReference type="Proteomes" id="UP000199111"/>
    </source>
</evidence>
<name>A0A1I3GYV1_9ACTN</name>
<dbReference type="AlphaFoldDB" id="A0A1I3GYV1"/>
<feature type="domain" description="Glutamine amidotransferase type-2" evidence="10">
    <location>
        <begin position="2"/>
        <end position="209"/>
    </location>
</feature>
<dbReference type="PROSITE" id="PS51278">
    <property type="entry name" value="GATASE_TYPE_2"/>
    <property type="match status" value="1"/>
</dbReference>
<evidence type="ECO:0000256" key="5">
    <source>
        <dbReference type="ARBA" id="ARBA00022840"/>
    </source>
</evidence>
<evidence type="ECO:0000256" key="2">
    <source>
        <dbReference type="ARBA" id="ARBA00005752"/>
    </source>
</evidence>
<dbReference type="InterPro" id="IPR051786">
    <property type="entry name" value="ASN_synthetase/amidase"/>
</dbReference>
<keyword evidence="6" id="KW-0028">Amino-acid biosynthesis</keyword>
<dbReference type="CDD" id="cd01991">
    <property type="entry name" value="Asn_synthase_B_C"/>
    <property type="match status" value="1"/>
</dbReference>
<comment type="similarity">
    <text evidence="2">Belongs to the asparagine synthetase family.</text>
</comment>
<dbReference type="NCBIfam" id="TIGR01536">
    <property type="entry name" value="asn_synth_AEB"/>
    <property type="match status" value="1"/>
</dbReference>
<dbReference type="EMBL" id="FOQY01000002">
    <property type="protein sequence ID" value="SFI28460.1"/>
    <property type="molecule type" value="Genomic_DNA"/>
</dbReference>
<feature type="binding site" evidence="8">
    <location>
        <position position="283"/>
    </location>
    <ligand>
        <name>ATP</name>
        <dbReference type="ChEBI" id="CHEBI:30616"/>
    </ligand>
</feature>
<protein>
    <recommendedName>
        <fullName evidence="3">asparagine synthase (glutamine-hydrolyzing)</fullName>
        <ecNumber evidence="3">6.3.5.4</ecNumber>
    </recommendedName>
</protein>
<accession>A0A1I3GYV1</accession>
<sequence length="597" mass="65423">MSEIAGWVDFEREPATAGAVVTEMTRALAMGECGDPRLWSGPGGALGLCDARSPGPAGRALLEARGARGPAVIAFGGACDNRAELRGLPGRPDGQGDAAAVLHAYRVLAERFTEHLRGSYAFALWEPRDAALTLVRDRLGTRPLYYLELATGVVFASRPEAVLAHPAAHPALDEDGLRIVLSGIAIPGRTVYRDVREVRAGHTVRLFREGRTERRYWALSAAEHRDDTATTVARVRELLEEAVGEQTADAGRAGSLMSGGLDSSALAALLAGRREGRLATFSVDYQGYEENFRPHIVRPEPDSPYVRDMTAHLGSDHTDVVLTTGDLTAPDVWNALVAALDQPRLFADTEPSMILLYRAVRGRLDTVLSGEGADELFGGFPWFHHPRWAQAPGFPWTPTTDELVGTLFAPAMRDLAVPDFRAEHYREALAELPAPPDEDPRERRMREVGYLFVTRFLPEQLDRAHRLSAGCGFDVRMPFCDHRLVEYALNIPWGVKNFDGSEKSVLRAAAADLLPASVLERRKSGYPMTHDRGYDRILRAKVGELAAGGPVLPLLDASVLDRLREDPSQGPALSRTELELALKLDAWLTRRRLAVPH</sequence>
<dbReference type="PANTHER" id="PTHR43284">
    <property type="entry name" value="ASPARAGINE SYNTHETASE (GLUTAMINE-HYDROLYZING)"/>
    <property type="match status" value="1"/>
</dbReference>
<dbReference type="InterPro" id="IPR006426">
    <property type="entry name" value="Asn_synth_AEB"/>
</dbReference>
<evidence type="ECO:0000256" key="7">
    <source>
        <dbReference type="ARBA" id="ARBA00048741"/>
    </source>
</evidence>
<feature type="binding site" evidence="8">
    <location>
        <begin position="369"/>
        <end position="370"/>
    </location>
    <ligand>
        <name>ATP</name>
        <dbReference type="ChEBI" id="CHEBI:30616"/>
    </ligand>
</feature>
<comment type="pathway">
    <text evidence="1">Amino-acid biosynthesis; L-asparagine biosynthesis; L-asparagine from L-aspartate (L-Gln route): step 1/1.</text>
</comment>
<dbReference type="Pfam" id="PF13537">
    <property type="entry name" value="GATase_7"/>
    <property type="match status" value="1"/>
</dbReference>
<dbReference type="GO" id="GO:0004066">
    <property type="term" value="F:asparagine synthase (glutamine-hydrolyzing) activity"/>
    <property type="evidence" value="ECO:0007669"/>
    <property type="project" value="UniProtKB-EC"/>
</dbReference>
<dbReference type="GO" id="GO:0005524">
    <property type="term" value="F:ATP binding"/>
    <property type="evidence" value="ECO:0007669"/>
    <property type="project" value="UniProtKB-KW"/>
</dbReference>
<dbReference type="SUPFAM" id="SSF56235">
    <property type="entry name" value="N-terminal nucleophile aminohydrolases (Ntn hydrolases)"/>
    <property type="match status" value="1"/>
</dbReference>
<feature type="binding site" evidence="8">
    <location>
        <position position="256"/>
    </location>
    <ligand>
        <name>ATP</name>
        <dbReference type="ChEBI" id="CHEBI:30616"/>
    </ligand>
</feature>
<dbReference type="GO" id="GO:0006529">
    <property type="term" value="P:asparagine biosynthetic process"/>
    <property type="evidence" value="ECO:0007669"/>
    <property type="project" value="UniProtKB-KW"/>
</dbReference>
<evidence type="ECO:0000256" key="3">
    <source>
        <dbReference type="ARBA" id="ARBA00012737"/>
    </source>
</evidence>
<dbReference type="InterPro" id="IPR029055">
    <property type="entry name" value="Ntn_hydrolases_N"/>
</dbReference>
<evidence type="ECO:0000313" key="11">
    <source>
        <dbReference type="EMBL" id="SFI28460.1"/>
    </source>
</evidence>
<feature type="binding site" evidence="8">
    <location>
        <position position="97"/>
    </location>
    <ligand>
        <name>L-glutamine</name>
        <dbReference type="ChEBI" id="CHEBI:58359"/>
    </ligand>
</feature>
<proteinExistence type="inferred from homology"/>
<organism evidence="11 12">
    <name type="scientific">Streptosporangium canum</name>
    <dbReference type="NCBI Taxonomy" id="324952"/>
    <lineage>
        <taxon>Bacteria</taxon>
        <taxon>Bacillati</taxon>
        <taxon>Actinomycetota</taxon>
        <taxon>Actinomycetes</taxon>
        <taxon>Streptosporangiales</taxon>
        <taxon>Streptosporangiaceae</taxon>
        <taxon>Streptosporangium</taxon>
    </lineage>
</organism>
<comment type="catalytic activity">
    <reaction evidence="7">
        <text>L-aspartate + L-glutamine + ATP + H2O = L-asparagine + L-glutamate + AMP + diphosphate + H(+)</text>
        <dbReference type="Rhea" id="RHEA:12228"/>
        <dbReference type="ChEBI" id="CHEBI:15377"/>
        <dbReference type="ChEBI" id="CHEBI:15378"/>
        <dbReference type="ChEBI" id="CHEBI:29985"/>
        <dbReference type="ChEBI" id="CHEBI:29991"/>
        <dbReference type="ChEBI" id="CHEBI:30616"/>
        <dbReference type="ChEBI" id="CHEBI:33019"/>
        <dbReference type="ChEBI" id="CHEBI:58048"/>
        <dbReference type="ChEBI" id="CHEBI:58359"/>
        <dbReference type="ChEBI" id="CHEBI:456215"/>
        <dbReference type="EC" id="6.3.5.4"/>
    </reaction>
</comment>
<dbReference type="PANTHER" id="PTHR43284:SF1">
    <property type="entry name" value="ASPARAGINE SYNTHETASE"/>
    <property type="match status" value="1"/>
</dbReference>
<evidence type="ECO:0000256" key="1">
    <source>
        <dbReference type="ARBA" id="ARBA00005187"/>
    </source>
</evidence>
<dbReference type="InterPro" id="IPR017932">
    <property type="entry name" value="GATase_2_dom"/>
</dbReference>
<dbReference type="PIRSF" id="PIRSF001589">
    <property type="entry name" value="Asn_synthetase_glu-h"/>
    <property type="match status" value="1"/>
</dbReference>
<keyword evidence="4 8" id="KW-0547">Nucleotide-binding</keyword>
<evidence type="ECO:0000256" key="4">
    <source>
        <dbReference type="ARBA" id="ARBA00022741"/>
    </source>
</evidence>
<keyword evidence="5 8" id="KW-0067">ATP-binding</keyword>
<dbReference type="Pfam" id="PF00733">
    <property type="entry name" value="Asn_synthase"/>
    <property type="match status" value="1"/>
</dbReference>
<dbReference type="GO" id="GO:0005829">
    <property type="term" value="C:cytosol"/>
    <property type="evidence" value="ECO:0007669"/>
    <property type="project" value="TreeGrafter"/>
</dbReference>